<protein>
    <submittedName>
        <fullName evidence="2">Uncharacterized protein</fullName>
    </submittedName>
</protein>
<evidence type="ECO:0000313" key="2">
    <source>
        <dbReference type="EMBL" id="GHC24800.1"/>
    </source>
</evidence>
<evidence type="ECO:0000313" key="3">
    <source>
        <dbReference type="Proteomes" id="UP000604243"/>
    </source>
</evidence>
<evidence type="ECO:0000256" key="1">
    <source>
        <dbReference type="SAM" id="MobiDB-lite"/>
    </source>
</evidence>
<name>A0ABQ3FI52_9GAMM</name>
<gene>
    <name evidence="2" type="ORF">GCM10010082_16860</name>
</gene>
<sequence>MRPLDILSITLVLCAMALVIALPMTDNKATLSSDASLTHGTTLHYPGQQQHAAALLQFEGDQAQSQPMLFDPDREGRNTLPMQNMPVPGLFLEPETPAPSMSMRYPTGRQIYSF</sequence>
<organism evidence="2 3">
    <name type="scientific">Kushneria pakistanensis</name>
    <dbReference type="NCBI Taxonomy" id="1508770"/>
    <lineage>
        <taxon>Bacteria</taxon>
        <taxon>Pseudomonadati</taxon>
        <taxon>Pseudomonadota</taxon>
        <taxon>Gammaproteobacteria</taxon>
        <taxon>Oceanospirillales</taxon>
        <taxon>Halomonadaceae</taxon>
        <taxon>Kushneria</taxon>
    </lineage>
</organism>
<accession>A0ABQ3FI52</accession>
<feature type="region of interest" description="Disordered" evidence="1">
    <location>
        <begin position="64"/>
        <end position="104"/>
    </location>
</feature>
<comment type="caution">
    <text evidence="2">The sequence shown here is derived from an EMBL/GenBank/DDBJ whole genome shotgun (WGS) entry which is preliminary data.</text>
</comment>
<dbReference type="EMBL" id="BMZM01000002">
    <property type="protein sequence ID" value="GHC24800.1"/>
    <property type="molecule type" value="Genomic_DNA"/>
</dbReference>
<reference evidence="3" key="1">
    <citation type="journal article" date="2019" name="Int. J. Syst. Evol. Microbiol.">
        <title>The Global Catalogue of Microorganisms (GCM) 10K type strain sequencing project: providing services to taxonomists for standard genome sequencing and annotation.</title>
        <authorList>
            <consortium name="The Broad Institute Genomics Platform"/>
            <consortium name="The Broad Institute Genome Sequencing Center for Infectious Disease"/>
            <person name="Wu L."/>
            <person name="Ma J."/>
        </authorList>
    </citation>
    <scope>NUCLEOTIDE SEQUENCE [LARGE SCALE GENOMIC DNA]</scope>
    <source>
        <strain evidence="3">KCTC 42082</strain>
    </source>
</reference>
<proteinExistence type="predicted"/>
<keyword evidence="3" id="KW-1185">Reference proteome</keyword>
<dbReference type="Proteomes" id="UP000604243">
    <property type="component" value="Unassembled WGS sequence"/>
</dbReference>
<dbReference type="RefSeq" id="WP_189517051.1">
    <property type="nucleotide sequence ID" value="NZ_BMZM01000002.1"/>
</dbReference>